<evidence type="ECO:0000313" key="18">
    <source>
        <dbReference type="EMBL" id="KAB1439085.1"/>
    </source>
</evidence>
<feature type="domain" description="FeoB-type G" evidence="17">
    <location>
        <begin position="34"/>
        <end position="197"/>
    </location>
</feature>
<feature type="transmembrane region" description="Helical" evidence="16">
    <location>
        <begin position="360"/>
        <end position="386"/>
    </location>
</feature>
<keyword evidence="19" id="KW-1185">Reference proteome</keyword>
<dbReference type="Pfam" id="PF02421">
    <property type="entry name" value="FeoB_N"/>
    <property type="match status" value="1"/>
</dbReference>
<evidence type="ECO:0000259" key="17">
    <source>
        <dbReference type="PROSITE" id="PS51711"/>
    </source>
</evidence>
<evidence type="ECO:0000256" key="10">
    <source>
        <dbReference type="ARBA" id="ARBA00023134"/>
    </source>
</evidence>
<dbReference type="AlphaFoldDB" id="A0A6N6MZB8"/>
<evidence type="ECO:0000256" key="1">
    <source>
        <dbReference type="ARBA" id="ARBA00004651"/>
    </source>
</evidence>
<feature type="transmembrane region" description="Helical" evidence="16">
    <location>
        <begin position="630"/>
        <end position="650"/>
    </location>
</feature>
<dbReference type="InterPro" id="IPR041069">
    <property type="entry name" value="FeoB_Cyto"/>
</dbReference>
<keyword evidence="3" id="KW-1003">Cell membrane</keyword>
<evidence type="ECO:0000256" key="15">
    <source>
        <dbReference type="PIRSR" id="PIRSR603373-2"/>
    </source>
</evidence>
<feature type="transmembrane region" description="Helical" evidence="16">
    <location>
        <begin position="475"/>
        <end position="496"/>
    </location>
</feature>
<feature type="binding site" evidence="15">
    <location>
        <position position="55"/>
    </location>
    <ligand>
        <name>Mg(2+)</name>
        <dbReference type="ChEBI" id="CHEBI:18420"/>
        <label>2</label>
    </ligand>
</feature>
<dbReference type="GO" id="GO:0005525">
    <property type="term" value="F:GTP binding"/>
    <property type="evidence" value="ECO:0007669"/>
    <property type="project" value="UniProtKB-KW"/>
</dbReference>
<dbReference type="Pfam" id="PF17910">
    <property type="entry name" value="FeoB_Cyto"/>
    <property type="match status" value="1"/>
</dbReference>
<accession>A0A6N6MZB8</accession>
<reference evidence="18 19" key="1">
    <citation type="journal article" date="2017" name="Int. J. Syst. Evol. Microbiol.">
        <title>Desulfovibrio senegalensis sp. nov., a mesophilic sulfate reducer isolated from marine sediment.</title>
        <authorList>
            <person name="Thioye A."/>
            <person name="Gam Z.B.A."/>
            <person name="Mbengue M."/>
            <person name="Cayol J.L."/>
            <person name="Joseph-Bartoli M."/>
            <person name="Toure-Kane C."/>
            <person name="Labat M."/>
        </authorList>
    </citation>
    <scope>NUCLEOTIDE SEQUENCE [LARGE SCALE GENOMIC DNA]</scope>
    <source>
        <strain evidence="18 19">DSM 101509</strain>
    </source>
</reference>
<keyword evidence="6 14" id="KW-0547">Nucleotide-binding</keyword>
<evidence type="ECO:0000256" key="5">
    <source>
        <dbReference type="ARBA" id="ARBA00022692"/>
    </source>
</evidence>
<keyword evidence="7 16" id="KW-1133">Transmembrane helix</keyword>
<protein>
    <recommendedName>
        <fullName evidence="12 13">Ferrous iron transport protein B</fullName>
    </recommendedName>
</protein>
<feature type="transmembrane region" description="Helical" evidence="16">
    <location>
        <begin position="662"/>
        <end position="681"/>
    </location>
</feature>
<dbReference type="GO" id="GO:0015093">
    <property type="term" value="F:ferrous iron transmembrane transporter activity"/>
    <property type="evidence" value="ECO:0007669"/>
    <property type="project" value="UniProtKB-UniRule"/>
</dbReference>
<keyword evidence="5 16" id="KW-0812">Transmembrane</keyword>
<keyword evidence="15" id="KW-0479">Metal-binding</keyword>
<dbReference type="InterPro" id="IPR027417">
    <property type="entry name" value="P-loop_NTPase"/>
</dbReference>
<feature type="transmembrane region" description="Helical" evidence="16">
    <location>
        <begin position="314"/>
        <end position="340"/>
    </location>
</feature>
<feature type="binding site" evidence="14">
    <location>
        <begin position="147"/>
        <end position="150"/>
    </location>
    <ligand>
        <name>GTP</name>
        <dbReference type="ChEBI" id="CHEBI:37565"/>
        <label>1</label>
    </ligand>
</feature>
<evidence type="ECO:0000256" key="12">
    <source>
        <dbReference type="ARBA" id="ARBA00031200"/>
    </source>
</evidence>
<dbReference type="Proteomes" id="UP000438699">
    <property type="component" value="Unassembled WGS sequence"/>
</dbReference>
<keyword evidence="8 16" id="KW-0408">Iron</keyword>
<evidence type="ECO:0000256" key="4">
    <source>
        <dbReference type="ARBA" id="ARBA00022496"/>
    </source>
</evidence>
<comment type="subcellular location">
    <subcellularLocation>
        <location evidence="16">Cell inner membrane</location>
        <topology evidence="16">Multi-pass membrane protein</topology>
    </subcellularLocation>
    <subcellularLocation>
        <location evidence="1">Cell membrane</location>
        <topology evidence="1">Multi-pass membrane protein</topology>
    </subcellularLocation>
</comment>
<dbReference type="InterPro" id="IPR050860">
    <property type="entry name" value="FeoB_GTPase"/>
</dbReference>
<organism evidence="18 19">
    <name type="scientific">Pseudodesulfovibrio senegalensis</name>
    <dbReference type="NCBI Taxonomy" id="1721087"/>
    <lineage>
        <taxon>Bacteria</taxon>
        <taxon>Pseudomonadati</taxon>
        <taxon>Thermodesulfobacteriota</taxon>
        <taxon>Desulfovibrionia</taxon>
        <taxon>Desulfovibrionales</taxon>
        <taxon>Desulfovibrionaceae</taxon>
    </lineage>
</organism>
<dbReference type="EMBL" id="WAIE01000008">
    <property type="protein sequence ID" value="KAB1439085.1"/>
    <property type="molecule type" value="Genomic_DNA"/>
</dbReference>
<gene>
    <name evidence="18" type="primary">feoB</name>
    <name evidence="18" type="ORF">F8A88_14355</name>
</gene>
<dbReference type="PANTHER" id="PTHR43185:SF1">
    <property type="entry name" value="FE(2+) TRANSPORTER FEOB"/>
    <property type="match status" value="1"/>
</dbReference>
<dbReference type="CDD" id="cd01879">
    <property type="entry name" value="FeoB"/>
    <property type="match status" value="1"/>
</dbReference>
<dbReference type="SUPFAM" id="SSF52540">
    <property type="entry name" value="P-loop containing nucleoside triphosphate hydrolases"/>
    <property type="match status" value="1"/>
</dbReference>
<evidence type="ECO:0000256" key="8">
    <source>
        <dbReference type="ARBA" id="ARBA00023004"/>
    </source>
</evidence>
<dbReference type="RefSeq" id="WP_151151871.1">
    <property type="nucleotide sequence ID" value="NZ_WAIE01000008.1"/>
</dbReference>
<dbReference type="Pfam" id="PF07670">
    <property type="entry name" value="Gate"/>
    <property type="match status" value="2"/>
</dbReference>
<feature type="binding site" evidence="14">
    <location>
        <begin position="41"/>
        <end position="48"/>
    </location>
    <ligand>
        <name>GTP</name>
        <dbReference type="ChEBI" id="CHEBI:37565"/>
        <label>1</label>
    </ligand>
</feature>
<feature type="binding site" evidence="15">
    <location>
        <position position="56"/>
    </location>
    <ligand>
        <name>Mg(2+)</name>
        <dbReference type="ChEBI" id="CHEBI:18420"/>
        <label>2</label>
    </ligand>
</feature>
<feature type="transmembrane region" description="Helical" evidence="16">
    <location>
        <begin position="533"/>
        <end position="555"/>
    </location>
</feature>
<sequence length="686" mass="73428">MPDAAKKTDVNVLRHHAETVAAPAPRAASAAERPLVVAVAGQPNTGKSTVFNRLTGLNQRVGNWPGKTVDRAEGRLDRAGRSCVLVDLPGTYGLTANSVEEEIARDFLLSDVPDAVLAVVNAASLERSLYLVAEIMALGLSVVVALNMMDVAEQEGRTIDADALSRAMGVPVIPLVGTSREQSLDGLVEALFFVDRSRSEHRNGPQAPEAVRELAAGLEAEGMVPEKALWTATKLAENDSSLRARLKKALDADAWQRLDERVNRLPDNAAMDVYEKRQQWIDSVCGNVVTVRQGHASPTDRWDRVLMHPLWGRIVAFVVIPLGCLLGVVLGMCTGGMALMGALSAGPQIKALLPGVLGSLMAGAVVPAAGWVLALLSIIGFIYAVFHFLEDTGYLARVACLMDPLLGRLGVDGKSAIPLLMGFLCNTVAIAGSRVVNTRRQRFITLCMLPFLPCSGQTGVAFLFAFALFEPRTALLVILGVTAVNICLACVTAVVLNRRMDRVQSGGLVMELPLYHKPNFRTILTGVRTRLEIFAKSTAGFIFAALILVWAVSYYPGGSIEHSYLYVLGRKLEPLGSFFGFDWRFVVALMSSFVAKETTAGTLAVLFSVGAGDHEAIIHAVRSAITPQGALAFVVISNLYLPCVASIVALRSELGAWRHTLALLAAMLGIALVTALASYHAGSIFL</sequence>
<comment type="similarity">
    <text evidence="16">Belongs to the TRAFAC class TrmE-Era-EngA-EngB-Septin-like GTPase superfamily. FeoB GTPase (TC 9.A.8) family.</text>
</comment>
<dbReference type="InterPro" id="IPR003373">
    <property type="entry name" value="Fe2_transport_prot-B"/>
</dbReference>
<evidence type="ECO:0000256" key="9">
    <source>
        <dbReference type="ARBA" id="ARBA00023065"/>
    </source>
</evidence>
<evidence type="ECO:0000256" key="11">
    <source>
        <dbReference type="ARBA" id="ARBA00023136"/>
    </source>
</evidence>
<dbReference type="OrthoDB" id="9809127at2"/>
<feature type="transmembrane region" description="Helical" evidence="16">
    <location>
        <begin position="443"/>
        <end position="469"/>
    </location>
</feature>
<evidence type="ECO:0000256" key="2">
    <source>
        <dbReference type="ARBA" id="ARBA00022448"/>
    </source>
</evidence>
<keyword evidence="11 16" id="KW-0472">Membrane</keyword>
<keyword evidence="4 16" id="KW-0410">Iron transport</keyword>
<keyword evidence="15" id="KW-0460">Magnesium</keyword>
<name>A0A6N6MZB8_9BACT</name>
<feature type="binding site" evidence="14">
    <location>
        <begin position="87"/>
        <end position="90"/>
    </location>
    <ligand>
        <name>GTP</name>
        <dbReference type="ChEBI" id="CHEBI:37565"/>
        <label>1</label>
    </ligand>
</feature>
<dbReference type="Pfam" id="PF07664">
    <property type="entry name" value="FeoB_C"/>
    <property type="match status" value="1"/>
</dbReference>
<dbReference type="NCBIfam" id="TIGR00437">
    <property type="entry name" value="feoB"/>
    <property type="match status" value="1"/>
</dbReference>
<keyword evidence="10 14" id="KW-0342">GTP-binding</keyword>
<dbReference type="PROSITE" id="PS51711">
    <property type="entry name" value="G_FEOB"/>
    <property type="match status" value="1"/>
</dbReference>
<comment type="caution">
    <text evidence="16">Lacks conserved residue(s) required for the propagation of feature annotation.</text>
</comment>
<dbReference type="PANTHER" id="PTHR43185">
    <property type="entry name" value="FERROUS IRON TRANSPORT PROTEIN B"/>
    <property type="match status" value="1"/>
</dbReference>
<evidence type="ECO:0000256" key="13">
    <source>
        <dbReference type="NCBIfam" id="TIGR00437"/>
    </source>
</evidence>
<feature type="binding site" evidence="14">
    <location>
        <begin position="176"/>
        <end position="178"/>
    </location>
    <ligand>
        <name>GTP</name>
        <dbReference type="ChEBI" id="CHEBI:37565"/>
        <label>1</label>
    </ligand>
</feature>
<dbReference type="InterPro" id="IPR030389">
    <property type="entry name" value="G_FEOB_dom"/>
</dbReference>
<evidence type="ECO:0000256" key="7">
    <source>
        <dbReference type="ARBA" id="ARBA00022989"/>
    </source>
</evidence>
<feature type="binding site" evidence="15">
    <location>
        <position position="52"/>
    </location>
    <ligand>
        <name>Mg(2+)</name>
        <dbReference type="ChEBI" id="CHEBI:18420"/>
        <label>2</label>
    </ligand>
</feature>
<comment type="caution">
    <text evidence="18">The sequence shown here is derived from an EMBL/GenBank/DDBJ whole genome shotgun (WGS) entry which is preliminary data.</text>
</comment>
<dbReference type="InterPro" id="IPR011640">
    <property type="entry name" value="Fe2_transport_prot_B_C"/>
</dbReference>
<dbReference type="GO" id="GO:0005886">
    <property type="term" value="C:plasma membrane"/>
    <property type="evidence" value="ECO:0007669"/>
    <property type="project" value="UniProtKB-SubCell"/>
</dbReference>
<evidence type="ECO:0000313" key="19">
    <source>
        <dbReference type="Proteomes" id="UP000438699"/>
    </source>
</evidence>
<evidence type="ECO:0000256" key="16">
    <source>
        <dbReference type="RuleBase" id="RU362098"/>
    </source>
</evidence>
<evidence type="ECO:0000256" key="3">
    <source>
        <dbReference type="ARBA" id="ARBA00022475"/>
    </source>
</evidence>
<feature type="binding site" evidence="14">
    <location>
        <begin position="66"/>
        <end position="70"/>
    </location>
    <ligand>
        <name>GTP</name>
        <dbReference type="ChEBI" id="CHEBI:37565"/>
        <label>1</label>
    </ligand>
</feature>
<dbReference type="Gene3D" id="3.40.50.300">
    <property type="entry name" value="P-loop containing nucleotide triphosphate hydrolases"/>
    <property type="match status" value="1"/>
</dbReference>
<dbReference type="Gene3D" id="1.10.287.1770">
    <property type="match status" value="1"/>
</dbReference>
<dbReference type="InterPro" id="IPR011642">
    <property type="entry name" value="Gate_dom"/>
</dbReference>
<evidence type="ECO:0000256" key="6">
    <source>
        <dbReference type="ARBA" id="ARBA00022741"/>
    </source>
</evidence>
<evidence type="ECO:0000256" key="14">
    <source>
        <dbReference type="PIRSR" id="PIRSR603373-1"/>
    </source>
</evidence>
<keyword evidence="9" id="KW-0406">Ion transport</keyword>
<keyword evidence="2 16" id="KW-0813">Transport</keyword>
<comment type="function">
    <text evidence="16">Probable transporter of a GTP-driven Fe(2+) uptake system.</text>
</comment>
<proteinExistence type="inferred from homology"/>
<dbReference type="GO" id="GO:0046872">
    <property type="term" value="F:metal ion binding"/>
    <property type="evidence" value="ECO:0007669"/>
    <property type="project" value="UniProtKB-KW"/>
</dbReference>